<dbReference type="EMBL" id="CACVKT020008797">
    <property type="protein sequence ID" value="CAC5417717.1"/>
    <property type="molecule type" value="Genomic_DNA"/>
</dbReference>
<name>A0A6J8EBK7_MYTCO</name>
<dbReference type="AlphaFoldDB" id="A0A6J8EBK7"/>
<keyword evidence="2" id="KW-1185">Reference proteome</keyword>
<proteinExistence type="predicted"/>
<dbReference type="Proteomes" id="UP000507470">
    <property type="component" value="Unassembled WGS sequence"/>
</dbReference>
<sequence>MGESETFLLSAKQNLANSISVSFNIMNSRINQLEANLEEKISANIETAMKTHIEKEVGKRKKDENSIGIRNNVIIKNLAYDEREKENAEVTLNKVQTLFRDGLSIPNVKIKKVTRKNGNERYNEVVVVQLEDNEQEKDIFRNKRNLKNNRAYKKVYIDNGLPVETRMF</sequence>
<evidence type="ECO:0000313" key="1">
    <source>
        <dbReference type="EMBL" id="CAC5417717.1"/>
    </source>
</evidence>
<reference evidence="1 2" key="1">
    <citation type="submission" date="2020-06" db="EMBL/GenBank/DDBJ databases">
        <authorList>
            <person name="Li R."/>
            <person name="Bekaert M."/>
        </authorList>
    </citation>
    <scope>NUCLEOTIDE SEQUENCE [LARGE SCALE GENOMIC DNA]</scope>
    <source>
        <strain evidence="2">wild</strain>
    </source>
</reference>
<organism evidence="1 2">
    <name type="scientific">Mytilus coruscus</name>
    <name type="common">Sea mussel</name>
    <dbReference type="NCBI Taxonomy" id="42192"/>
    <lineage>
        <taxon>Eukaryota</taxon>
        <taxon>Metazoa</taxon>
        <taxon>Spiralia</taxon>
        <taxon>Lophotrochozoa</taxon>
        <taxon>Mollusca</taxon>
        <taxon>Bivalvia</taxon>
        <taxon>Autobranchia</taxon>
        <taxon>Pteriomorphia</taxon>
        <taxon>Mytilida</taxon>
        <taxon>Mytiloidea</taxon>
        <taxon>Mytilidae</taxon>
        <taxon>Mytilinae</taxon>
        <taxon>Mytilus</taxon>
    </lineage>
</organism>
<accession>A0A6J8EBK7</accession>
<dbReference type="OrthoDB" id="6629108at2759"/>
<gene>
    <name evidence="1" type="ORF">MCOR_50205</name>
</gene>
<evidence type="ECO:0000313" key="2">
    <source>
        <dbReference type="Proteomes" id="UP000507470"/>
    </source>
</evidence>
<protein>
    <submittedName>
        <fullName evidence="1">Uncharacterized protein</fullName>
    </submittedName>
</protein>